<dbReference type="Proteomes" id="UP000177941">
    <property type="component" value="Unassembled WGS sequence"/>
</dbReference>
<evidence type="ECO:0000313" key="9">
    <source>
        <dbReference type="Proteomes" id="UP000177941"/>
    </source>
</evidence>
<accession>A0A1G1X924</accession>
<protein>
    <recommendedName>
        <fullName evidence="7">GtrA/DPMS transmembrane domain-containing protein</fullName>
    </recommendedName>
</protein>
<comment type="similarity">
    <text evidence="2">Belongs to the GtrA family.</text>
</comment>
<dbReference type="PANTHER" id="PTHR38459">
    <property type="entry name" value="PROPHAGE BACTOPRENOL-LINKED GLUCOSE TRANSLOCASE HOMOLOG"/>
    <property type="match status" value="1"/>
</dbReference>
<reference evidence="8 9" key="1">
    <citation type="journal article" date="2016" name="Nat. Commun.">
        <title>Thousands of microbial genomes shed light on interconnected biogeochemical processes in an aquifer system.</title>
        <authorList>
            <person name="Anantharaman K."/>
            <person name="Brown C.T."/>
            <person name="Hug L.A."/>
            <person name="Sharon I."/>
            <person name="Castelle C.J."/>
            <person name="Probst A.J."/>
            <person name="Thomas B.C."/>
            <person name="Singh A."/>
            <person name="Wilkins M.J."/>
            <person name="Karaoz U."/>
            <person name="Brodie E.L."/>
            <person name="Williams K.H."/>
            <person name="Hubbard S.S."/>
            <person name="Banfield J.F."/>
        </authorList>
    </citation>
    <scope>NUCLEOTIDE SEQUENCE [LARGE SCALE GENOMIC DNA]</scope>
</reference>
<keyword evidence="4 6" id="KW-1133">Transmembrane helix</keyword>
<proteinExistence type="inferred from homology"/>
<sequence>MQEALFQDRVLQLLPERYRTVAKQFVKFGITGAIGAVVDFSTFGFLTRIVGWHTTYTILGTQLIAANNVSVFLAICSNFIINRYWTFKDTTSNAAKQGAGYFTLNLFTWALNQILVSYFVFHVPLLNQIFGDQRDLVAKALAIGFILFVNFFGSKLFIFKQAK</sequence>
<feature type="transmembrane region" description="Helical" evidence="6">
    <location>
        <begin position="25"/>
        <end position="46"/>
    </location>
</feature>
<evidence type="ECO:0000256" key="6">
    <source>
        <dbReference type="SAM" id="Phobius"/>
    </source>
</evidence>
<name>A0A1G1X924_9BACT</name>
<evidence type="ECO:0000256" key="1">
    <source>
        <dbReference type="ARBA" id="ARBA00004141"/>
    </source>
</evidence>
<evidence type="ECO:0000313" key="8">
    <source>
        <dbReference type="EMBL" id="OGY36558.1"/>
    </source>
</evidence>
<feature type="transmembrane region" description="Helical" evidence="6">
    <location>
        <begin position="141"/>
        <end position="159"/>
    </location>
</feature>
<comment type="caution">
    <text evidence="8">The sequence shown here is derived from an EMBL/GenBank/DDBJ whole genome shotgun (WGS) entry which is preliminary data.</text>
</comment>
<dbReference type="GO" id="GO:0000271">
    <property type="term" value="P:polysaccharide biosynthetic process"/>
    <property type="evidence" value="ECO:0007669"/>
    <property type="project" value="InterPro"/>
</dbReference>
<dbReference type="InterPro" id="IPR051401">
    <property type="entry name" value="GtrA_CellWall_Glycosyl"/>
</dbReference>
<comment type="subcellular location">
    <subcellularLocation>
        <location evidence="1">Membrane</location>
        <topology evidence="1">Multi-pass membrane protein</topology>
    </subcellularLocation>
</comment>
<dbReference type="EMBL" id="MHHS01000032">
    <property type="protein sequence ID" value="OGY36558.1"/>
    <property type="molecule type" value="Genomic_DNA"/>
</dbReference>
<feature type="domain" description="GtrA/DPMS transmembrane" evidence="7">
    <location>
        <begin position="27"/>
        <end position="159"/>
    </location>
</feature>
<dbReference type="Pfam" id="PF04138">
    <property type="entry name" value="GtrA_DPMS_TM"/>
    <property type="match status" value="1"/>
</dbReference>
<feature type="transmembrane region" description="Helical" evidence="6">
    <location>
        <begin position="58"/>
        <end position="81"/>
    </location>
</feature>
<keyword evidence="3 6" id="KW-0812">Transmembrane</keyword>
<evidence type="ECO:0000256" key="2">
    <source>
        <dbReference type="ARBA" id="ARBA00009399"/>
    </source>
</evidence>
<feature type="transmembrane region" description="Helical" evidence="6">
    <location>
        <begin position="102"/>
        <end position="121"/>
    </location>
</feature>
<evidence type="ECO:0000256" key="3">
    <source>
        <dbReference type="ARBA" id="ARBA00022692"/>
    </source>
</evidence>
<gene>
    <name evidence="8" type="ORF">A3E36_03125</name>
</gene>
<dbReference type="PANTHER" id="PTHR38459:SF1">
    <property type="entry name" value="PROPHAGE BACTOPRENOL-LINKED GLUCOSE TRANSLOCASE HOMOLOG"/>
    <property type="match status" value="1"/>
</dbReference>
<dbReference type="InterPro" id="IPR007267">
    <property type="entry name" value="GtrA_DPMS_TM"/>
</dbReference>
<dbReference type="GO" id="GO:0005886">
    <property type="term" value="C:plasma membrane"/>
    <property type="evidence" value="ECO:0007669"/>
    <property type="project" value="TreeGrafter"/>
</dbReference>
<evidence type="ECO:0000256" key="4">
    <source>
        <dbReference type="ARBA" id="ARBA00022989"/>
    </source>
</evidence>
<keyword evidence="5 6" id="KW-0472">Membrane</keyword>
<evidence type="ECO:0000259" key="7">
    <source>
        <dbReference type="Pfam" id="PF04138"/>
    </source>
</evidence>
<evidence type="ECO:0000256" key="5">
    <source>
        <dbReference type="ARBA" id="ARBA00023136"/>
    </source>
</evidence>
<organism evidence="8 9">
    <name type="scientific">Candidatus Andersenbacteria bacterium RIFCSPHIGHO2_12_FULL_45_11b</name>
    <dbReference type="NCBI Taxonomy" id="1797282"/>
    <lineage>
        <taxon>Bacteria</taxon>
        <taxon>Candidatus Anderseniibacteriota</taxon>
    </lineage>
</organism>
<dbReference type="AlphaFoldDB" id="A0A1G1X924"/>